<keyword evidence="6 14" id="KW-1133">Transmembrane helix</keyword>
<keyword evidence="8 13" id="KW-0406">Ion transport</keyword>
<dbReference type="WBParaSite" id="SSTP_0000663800.1">
    <property type="protein sequence ID" value="SSTP_0000663800.1"/>
    <property type="gene ID" value="SSTP_0000663800"/>
</dbReference>
<feature type="transmembrane region" description="Helical" evidence="14">
    <location>
        <begin position="53"/>
        <end position="75"/>
    </location>
</feature>
<dbReference type="AlphaFoldDB" id="A0A0K0EAW3"/>
<evidence type="ECO:0000256" key="12">
    <source>
        <dbReference type="ARBA" id="ARBA00023303"/>
    </source>
</evidence>
<dbReference type="Gene3D" id="1.10.287.770">
    <property type="entry name" value="YojJ-like"/>
    <property type="match status" value="1"/>
</dbReference>
<dbReference type="PANTHER" id="PTHR11690">
    <property type="entry name" value="AMILORIDE-SENSITIVE SODIUM CHANNEL-RELATED"/>
    <property type="match status" value="1"/>
</dbReference>
<evidence type="ECO:0000256" key="2">
    <source>
        <dbReference type="ARBA" id="ARBA00007193"/>
    </source>
</evidence>
<evidence type="ECO:0000256" key="11">
    <source>
        <dbReference type="ARBA" id="ARBA00023201"/>
    </source>
</evidence>
<evidence type="ECO:0000256" key="5">
    <source>
        <dbReference type="ARBA" id="ARBA00022692"/>
    </source>
</evidence>
<dbReference type="Pfam" id="PF00858">
    <property type="entry name" value="ASC"/>
    <property type="match status" value="1"/>
</dbReference>
<proteinExistence type="inferred from homology"/>
<evidence type="ECO:0000256" key="1">
    <source>
        <dbReference type="ARBA" id="ARBA00004141"/>
    </source>
</evidence>
<dbReference type="GO" id="GO:0015280">
    <property type="term" value="F:ligand-gated sodium channel activity"/>
    <property type="evidence" value="ECO:0007669"/>
    <property type="project" value="TreeGrafter"/>
</dbReference>
<evidence type="ECO:0000256" key="4">
    <source>
        <dbReference type="ARBA" id="ARBA00022461"/>
    </source>
</evidence>
<keyword evidence="5 13" id="KW-0812">Transmembrane</keyword>
<dbReference type="InterPro" id="IPR001873">
    <property type="entry name" value="ENaC"/>
</dbReference>
<dbReference type="PRINTS" id="PR01078">
    <property type="entry name" value="AMINACHANNEL"/>
</dbReference>
<protein>
    <submittedName>
        <fullName evidence="16">Acid-sensing ion channel 1</fullName>
    </submittedName>
</protein>
<keyword evidence="12 13" id="KW-0407">Ion channel</keyword>
<name>A0A0K0EAW3_STRER</name>
<organism evidence="16">
    <name type="scientific">Strongyloides stercoralis</name>
    <name type="common">Threadworm</name>
    <dbReference type="NCBI Taxonomy" id="6248"/>
    <lineage>
        <taxon>Eukaryota</taxon>
        <taxon>Metazoa</taxon>
        <taxon>Ecdysozoa</taxon>
        <taxon>Nematoda</taxon>
        <taxon>Chromadorea</taxon>
        <taxon>Rhabditida</taxon>
        <taxon>Tylenchina</taxon>
        <taxon>Panagrolaimomorpha</taxon>
        <taxon>Strongyloidoidea</taxon>
        <taxon>Strongyloididae</taxon>
        <taxon>Strongyloides</taxon>
    </lineage>
</organism>
<evidence type="ECO:0000313" key="16">
    <source>
        <dbReference type="WBParaSite" id="SSTP_0000663800.1"/>
    </source>
</evidence>
<evidence type="ECO:0000256" key="7">
    <source>
        <dbReference type="ARBA" id="ARBA00023053"/>
    </source>
</evidence>
<keyword evidence="11 13" id="KW-0739">Sodium transport</keyword>
<accession>A0A0K0EAW3</accession>
<sequence>MKKILSKFRQPKQTKPISNNYLNFFKTFFIILRDFSQWSTIAGFNHIFGSSNILIVLFWIIVTGICVFIGIYQAFQLTSVYFLYPVNTELIPYYKEITFPAITICERSPFINNRKNKYLNKIVDAFSSETNYPWGLYDIDDNDNYKPISDLFHFWLGIYSNELLTDDNINYKWSEYIISCYFNRNKCEEKNFKTIKLPSFGTCFTLNHLGEWKVARSGNDYSLKLTFKINEDNTLPYFYSNGALMYIHSYLEYPFFDLDPIFLSPGNDISIGLSFETTSRLPHPYGTCIPKDNSKLKGTDNFYNGMYQNEKCIRSCIQRKIIENCKCYFAGYAISNEFSSIPSCSEYIDTNESERSNILQCIKKHIYPTLNTTDINYFLNTTSDCTCYDVCERTFYYYSCSYGKYPSSTFIPTECKHSTIIDAREKNISVPYLYTQKDCLSYFSKNTISLEIFFEKLSYVANVEYADYALIQLFYDLVGVLGFWIGISLITFFEIFIFFGALIGNSIKSLSKASKEPIKTREVRKNVHDNIKNDMDNLRKYPPRKDLYDQAAEMDKMPPIQEG</sequence>
<evidence type="ECO:0000256" key="9">
    <source>
        <dbReference type="ARBA" id="ARBA00023136"/>
    </source>
</evidence>
<keyword evidence="9 14" id="KW-0472">Membrane</keyword>
<dbReference type="WBParaSite" id="TCONS_00007750.p1">
    <property type="protein sequence ID" value="TCONS_00007750.p1"/>
    <property type="gene ID" value="XLOC_005783"/>
</dbReference>
<dbReference type="Proteomes" id="UP000035681">
    <property type="component" value="Unplaced"/>
</dbReference>
<evidence type="ECO:0000256" key="6">
    <source>
        <dbReference type="ARBA" id="ARBA00022989"/>
    </source>
</evidence>
<feature type="transmembrane region" description="Helical" evidence="14">
    <location>
        <begin position="481"/>
        <end position="503"/>
    </location>
</feature>
<dbReference type="PROSITE" id="PS01206">
    <property type="entry name" value="ASC"/>
    <property type="match status" value="1"/>
</dbReference>
<reference evidence="16" key="1">
    <citation type="submission" date="2015-08" db="UniProtKB">
        <authorList>
            <consortium name="WormBaseParasite"/>
        </authorList>
    </citation>
    <scope>IDENTIFICATION</scope>
</reference>
<dbReference type="InterPro" id="IPR020903">
    <property type="entry name" value="ENaC_CS"/>
</dbReference>
<evidence type="ECO:0000256" key="8">
    <source>
        <dbReference type="ARBA" id="ARBA00023065"/>
    </source>
</evidence>
<evidence type="ECO:0000256" key="13">
    <source>
        <dbReference type="RuleBase" id="RU000679"/>
    </source>
</evidence>
<evidence type="ECO:0000256" key="14">
    <source>
        <dbReference type="SAM" id="Phobius"/>
    </source>
</evidence>
<evidence type="ECO:0000256" key="10">
    <source>
        <dbReference type="ARBA" id="ARBA00023180"/>
    </source>
</evidence>
<keyword evidence="7" id="KW-0915">Sodium</keyword>
<keyword evidence="3 13" id="KW-0813">Transport</keyword>
<keyword evidence="4 13" id="KW-0894">Sodium channel</keyword>
<dbReference type="STRING" id="6248.A0A0K0EAW3"/>
<dbReference type="GO" id="GO:0005886">
    <property type="term" value="C:plasma membrane"/>
    <property type="evidence" value="ECO:0007669"/>
    <property type="project" value="TreeGrafter"/>
</dbReference>
<dbReference type="Gene3D" id="2.60.470.10">
    <property type="entry name" value="Acid-sensing ion channels like domains"/>
    <property type="match status" value="1"/>
</dbReference>
<keyword evidence="10" id="KW-0325">Glycoprotein</keyword>
<keyword evidence="15" id="KW-1185">Reference proteome</keyword>
<dbReference type="PANTHER" id="PTHR11690:SF248">
    <property type="entry name" value="PICKPOCKET 17, ISOFORM A"/>
    <property type="match status" value="1"/>
</dbReference>
<evidence type="ECO:0000256" key="3">
    <source>
        <dbReference type="ARBA" id="ARBA00022448"/>
    </source>
</evidence>
<evidence type="ECO:0000313" key="15">
    <source>
        <dbReference type="Proteomes" id="UP000035681"/>
    </source>
</evidence>
<comment type="subcellular location">
    <subcellularLocation>
        <location evidence="1">Membrane</location>
        <topology evidence="1">Multi-pass membrane protein</topology>
    </subcellularLocation>
</comment>
<comment type="similarity">
    <text evidence="2 13">Belongs to the amiloride-sensitive sodium channel (TC 1.A.6) family.</text>
</comment>